<dbReference type="Gene3D" id="3.40.250.10">
    <property type="entry name" value="Rhodanese-like domain"/>
    <property type="match status" value="1"/>
</dbReference>
<evidence type="ECO:0000313" key="3">
    <source>
        <dbReference type="Proteomes" id="UP001236723"/>
    </source>
</evidence>
<sequence length="126" mass="14129">MKKNLLFITIITVLTLLVACGDTEVEADYQTIDLDEVLTKQEEGYTIVDVREVNEYEAGHIEGAINKPLSELREQSFEPLIDDEPYVIICETGNRSQQASELLSKEGYDVINVSQGMSSWEGDVVQ</sequence>
<dbReference type="SMART" id="SM00450">
    <property type="entry name" value="RHOD"/>
    <property type="match status" value="1"/>
</dbReference>
<dbReference type="SUPFAM" id="SSF52821">
    <property type="entry name" value="Rhodanese/Cell cycle control phosphatase"/>
    <property type="match status" value="1"/>
</dbReference>
<dbReference type="PROSITE" id="PS51257">
    <property type="entry name" value="PROKAR_LIPOPROTEIN"/>
    <property type="match status" value="1"/>
</dbReference>
<evidence type="ECO:0000313" key="2">
    <source>
        <dbReference type="EMBL" id="MDQ0351433.1"/>
    </source>
</evidence>
<dbReference type="Pfam" id="PF00581">
    <property type="entry name" value="Rhodanese"/>
    <property type="match status" value="1"/>
</dbReference>
<dbReference type="PROSITE" id="PS50206">
    <property type="entry name" value="RHODANESE_3"/>
    <property type="match status" value="1"/>
</dbReference>
<dbReference type="CDD" id="cd00158">
    <property type="entry name" value="RHOD"/>
    <property type="match status" value="1"/>
</dbReference>
<protein>
    <submittedName>
        <fullName evidence="2">Rhodanese-related sulfurtransferase</fullName>
    </submittedName>
</protein>
<gene>
    <name evidence="2" type="ORF">J2R98_001247</name>
</gene>
<dbReference type="EMBL" id="JAUSUP010000002">
    <property type="protein sequence ID" value="MDQ0351433.1"/>
    <property type="molecule type" value="Genomic_DNA"/>
</dbReference>
<comment type="caution">
    <text evidence="2">The sequence shown here is derived from an EMBL/GenBank/DDBJ whole genome shotgun (WGS) entry which is preliminary data.</text>
</comment>
<dbReference type="PANTHER" id="PTHR43031">
    <property type="entry name" value="FAD-DEPENDENT OXIDOREDUCTASE"/>
    <property type="match status" value="1"/>
</dbReference>
<keyword evidence="3" id="KW-1185">Reference proteome</keyword>
<dbReference type="InterPro" id="IPR001763">
    <property type="entry name" value="Rhodanese-like_dom"/>
</dbReference>
<accession>A0ABU0DSY7</accession>
<feature type="domain" description="Rhodanese" evidence="1">
    <location>
        <begin position="41"/>
        <end position="125"/>
    </location>
</feature>
<reference evidence="2 3" key="1">
    <citation type="submission" date="2023-07" db="EMBL/GenBank/DDBJ databases">
        <title>Genomic Encyclopedia of Type Strains, Phase IV (KMG-IV): sequencing the most valuable type-strain genomes for metagenomic binning, comparative biology and taxonomic classification.</title>
        <authorList>
            <person name="Goeker M."/>
        </authorList>
    </citation>
    <scope>NUCLEOTIDE SEQUENCE [LARGE SCALE GENOMIC DNA]</scope>
    <source>
        <strain evidence="2 3">DSM 15448</strain>
    </source>
</reference>
<evidence type="ECO:0000259" key="1">
    <source>
        <dbReference type="PROSITE" id="PS50206"/>
    </source>
</evidence>
<dbReference type="InterPro" id="IPR036873">
    <property type="entry name" value="Rhodanese-like_dom_sf"/>
</dbReference>
<dbReference type="InterPro" id="IPR050229">
    <property type="entry name" value="GlpE_sulfurtransferase"/>
</dbReference>
<name>A0ABU0DSY7_9BACI</name>
<organism evidence="2 3">
    <name type="scientific">Alkalibacillus filiformis</name>
    <dbReference type="NCBI Taxonomy" id="200990"/>
    <lineage>
        <taxon>Bacteria</taxon>
        <taxon>Bacillati</taxon>
        <taxon>Bacillota</taxon>
        <taxon>Bacilli</taxon>
        <taxon>Bacillales</taxon>
        <taxon>Bacillaceae</taxon>
        <taxon>Alkalibacillus</taxon>
    </lineage>
</organism>
<dbReference type="Proteomes" id="UP001236723">
    <property type="component" value="Unassembled WGS sequence"/>
</dbReference>
<dbReference type="PANTHER" id="PTHR43031:SF17">
    <property type="entry name" value="SULFURTRANSFERASE YTWF-RELATED"/>
    <property type="match status" value="1"/>
</dbReference>
<proteinExistence type="predicted"/>
<dbReference type="RefSeq" id="WP_307067156.1">
    <property type="nucleotide sequence ID" value="NZ_JAUSUP010000002.1"/>
</dbReference>